<dbReference type="InterPro" id="IPR013149">
    <property type="entry name" value="ADH-like_C"/>
</dbReference>
<keyword evidence="4 6" id="KW-0862">Zinc</keyword>
<evidence type="ECO:0000256" key="5">
    <source>
        <dbReference type="ARBA" id="ARBA00023002"/>
    </source>
</evidence>
<dbReference type="InterPro" id="IPR036291">
    <property type="entry name" value="NAD(P)-bd_dom_sf"/>
</dbReference>
<organism evidence="8 9">
    <name type="scientific">[Mycobacterium] burgundiense</name>
    <dbReference type="NCBI Taxonomy" id="3064286"/>
    <lineage>
        <taxon>Bacteria</taxon>
        <taxon>Bacillati</taxon>
        <taxon>Actinomycetota</taxon>
        <taxon>Actinomycetes</taxon>
        <taxon>Mycobacteriales</taxon>
        <taxon>Mycobacteriaceae</taxon>
        <taxon>Mycolicibacterium</taxon>
    </lineage>
</organism>
<dbReference type="InterPro" id="IPR020843">
    <property type="entry name" value="ER"/>
</dbReference>
<dbReference type="Gene3D" id="3.90.180.10">
    <property type="entry name" value="Medium-chain alcohol dehydrogenases, catalytic domain"/>
    <property type="match status" value="1"/>
</dbReference>
<dbReference type="SMART" id="SM00829">
    <property type="entry name" value="PKS_ER"/>
    <property type="match status" value="1"/>
</dbReference>
<feature type="domain" description="Enoyl reductase (ER)" evidence="7">
    <location>
        <begin position="1"/>
        <end position="341"/>
    </location>
</feature>
<evidence type="ECO:0000256" key="6">
    <source>
        <dbReference type="RuleBase" id="RU361277"/>
    </source>
</evidence>
<dbReference type="PANTHER" id="PTHR43350">
    <property type="entry name" value="NAD-DEPENDENT ALCOHOL DEHYDROGENASE"/>
    <property type="match status" value="1"/>
</dbReference>
<dbReference type="InterPro" id="IPR013154">
    <property type="entry name" value="ADH-like_N"/>
</dbReference>
<keyword evidence="5" id="KW-0560">Oxidoreductase</keyword>
<dbReference type="Pfam" id="PF08240">
    <property type="entry name" value="ADH_N"/>
    <property type="match status" value="1"/>
</dbReference>
<dbReference type="Pfam" id="PF00107">
    <property type="entry name" value="ADH_zinc_N"/>
    <property type="match status" value="1"/>
</dbReference>
<dbReference type="EMBL" id="OY726397">
    <property type="protein sequence ID" value="CAJ1500402.1"/>
    <property type="molecule type" value="Genomic_DNA"/>
</dbReference>
<keyword evidence="9" id="KW-1185">Reference proteome</keyword>
<dbReference type="PROSITE" id="PS00059">
    <property type="entry name" value="ADH_ZINC"/>
    <property type="match status" value="1"/>
</dbReference>
<evidence type="ECO:0000256" key="2">
    <source>
        <dbReference type="ARBA" id="ARBA00008072"/>
    </source>
</evidence>
<evidence type="ECO:0000259" key="7">
    <source>
        <dbReference type="SMART" id="SM00829"/>
    </source>
</evidence>
<dbReference type="InterPro" id="IPR002328">
    <property type="entry name" value="ADH_Zn_CS"/>
</dbReference>
<proteinExistence type="inferred from homology"/>
<dbReference type="InterPro" id="IPR011032">
    <property type="entry name" value="GroES-like_sf"/>
</dbReference>
<dbReference type="Proteomes" id="UP001190465">
    <property type="component" value="Chromosome"/>
</dbReference>
<name>A0ABN9N4J8_9MYCO</name>
<gene>
    <name evidence="8" type="ORF">MU0053_001662</name>
</gene>
<comment type="cofactor">
    <cofactor evidence="1 6">
        <name>Zn(2+)</name>
        <dbReference type="ChEBI" id="CHEBI:29105"/>
    </cofactor>
</comment>
<comment type="similarity">
    <text evidence="2 6">Belongs to the zinc-containing alcohol dehydrogenase family.</text>
</comment>
<dbReference type="SUPFAM" id="SSF51735">
    <property type="entry name" value="NAD(P)-binding Rossmann-fold domains"/>
    <property type="match status" value="1"/>
</dbReference>
<evidence type="ECO:0000256" key="3">
    <source>
        <dbReference type="ARBA" id="ARBA00022723"/>
    </source>
</evidence>
<evidence type="ECO:0000256" key="4">
    <source>
        <dbReference type="ARBA" id="ARBA00022833"/>
    </source>
</evidence>
<evidence type="ECO:0000313" key="8">
    <source>
        <dbReference type="EMBL" id="CAJ1500402.1"/>
    </source>
</evidence>
<protein>
    <submittedName>
        <fullName evidence="8">Zinc-binding dehydrogenase</fullName>
    </submittedName>
</protein>
<accession>A0ABN9N4J8</accession>
<reference evidence="8 9" key="1">
    <citation type="submission" date="2023-08" db="EMBL/GenBank/DDBJ databases">
        <authorList>
            <person name="Folkvardsen B D."/>
            <person name="Norman A."/>
        </authorList>
    </citation>
    <scope>NUCLEOTIDE SEQUENCE [LARGE SCALE GENOMIC DNA]</scope>
    <source>
        <strain evidence="8 9">Mu0053</strain>
    </source>
</reference>
<evidence type="ECO:0000313" key="9">
    <source>
        <dbReference type="Proteomes" id="UP001190465"/>
    </source>
</evidence>
<dbReference type="RefSeq" id="WP_308482750.1">
    <property type="nucleotide sequence ID" value="NZ_OY726397.1"/>
</dbReference>
<dbReference type="SUPFAM" id="SSF50129">
    <property type="entry name" value="GroES-like"/>
    <property type="match status" value="1"/>
</dbReference>
<sequence length="344" mass="35196">MLVEEVAVSPPGPHDVVVQLRAAGVCHTDAFVASGGVPCPPAILGHEGCGIVDWVGPEVTDFRVGDRVVGLTIPRCGTCANCRRGDSFLCDAAALYGPPRASRVDGTLLVATNGLGTFAEAMTVHRASVIGVECDLPDDQLALIGCAFMTGCGAVFNTAEVRAGSTVIVVGCGGVGQAVIQASRVANAARIVAVDPIAAKRALALRSGATDAYDPDGASLSEIADAAGLDGADYVFDTIGSPQTLHNSYLALRRGGTVVVIGVGAIRTEIRIPGTLVVDAKRVIGCVFGSADVDRNFPYIIDLAERGHLDISSVVTETVALDGVDAAMRALDSGKTLRTVIGFG</sequence>
<dbReference type="Gene3D" id="3.40.50.720">
    <property type="entry name" value="NAD(P)-binding Rossmann-like Domain"/>
    <property type="match status" value="1"/>
</dbReference>
<keyword evidence="3 6" id="KW-0479">Metal-binding</keyword>
<dbReference type="PANTHER" id="PTHR43350:SF21">
    <property type="entry name" value="S-NITROSOMYCOTHIOL REDUCTASE MSCR"/>
    <property type="match status" value="1"/>
</dbReference>
<evidence type="ECO:0000256" key="1">
    <source>
        <dbReference type="ARBA" id="ARBA00001947"/>
    </source>
</evidence>